<dbReference type="Pfam" id="PF03119">
    <property type="entry name" value="DNA_ligase_ZBD"/>
    <property type="match status" value="1"/>
</dbReference>
<dbReference type="PIRSF" id="PIRSF001604">
    <property type="entry name" value="LigA"/>
    <property type="match status" value="1"/>
</dbReference>
<dbReference type="InterPro" id="IPR018239">
    <property type="entry name" value="DNA_ligase_AS"/>
</dbReference>
<dbReference type="InterPro" id="IPR041663">
    <property type="entry name" value="DisA/LigA_HHH"/>
</dbReference>
<dbReference type="NCBIfam" id="NF005932">
    <property type="entry name" value="PRK07956.1"/>
    <property type="match status" value="1"/>
</dbReference>
<reference evidence="15" key="1">
    <citation type="submission" date="2021-02" db="EMBL/GenBank/DDBJ databases">
        <title>Phycicoccus sp. MQZ13P-5T, whole genome shotgun sequence.</title>
        <authorList>
            <person name="Tuo L."/>
        </authorList>
    </citation>
    <scope>NUCLEOTIDE SEQUENCE</scope>
    <source>
        <strain evidence="15">MQZ13P-5</strain>
    </source>
</reference>
<dbReference type="Gene3D" id="6.20.10.30">
    <property type="match status" value="1"/>
</dbReference>
<accession>A0ABS2CL18</accession>
<feature type="binding site" evidence="11">
    <location>
        <position position="436"/>
    </location>
    <ligand>
        <name>Zn(2+)</name>
        <dbReference type="ChEBI" id="CHEBI:29105"/>
    </ligand>
</feature>
<name>A0ABS2CL18_9MICO</name>
<dbReference type="InterPro" id="IPR012340">
    <property type="entry name" value="NA-bd_OB-fold"/>
</dbReference>
<evidence type="ECO:0000313" key="16">
    <source>
        <dbReference type="Proteomes" id="UP001430172"/>
    </source>
</evidence>
<feature type="region of interest" description="Disordered" evidence="13">
    <location>
        <begin position="1"/>
        <end position="25"/>
    </location>
</feature>
<proteinExistence type="inferred from homology"/>
<comment type="caution">
    <text evidence="15">The sequence shown here is derived from an EMBL/GenBank/DDBJ whole genome shotgun (WGS) entry which is preliminary data.</text>
</comment>
<dbReference type="InterPro" id="IPR036420">
    <property type="entry name" value="BRCT_dom_sf"/>
</dbReference>
<dbReference type="InterPro" id="IPR001357">
    <property type="entry name" value="BRCT_dom"/>
</dbReference>
<keyword evidence="8 11" id="KW-0520">NAD</keyword>
<feature type="binding site" evidence="11">
    <location>
        <position position="136"/>
    </location>
    <ligand>
        <name>NAD(+)</name>
        <dbReference type="ChEBI" id="CHEBI:57540"/>
    </ligand>
</feature>
<dbReference type="Pfam" id="PF12826">
    <property type="entry name" value="HHH_2"/>
    <property type="match status" value="1"/>
</dbReference>
<keyword evidence="3 11" id="KW-0235">DNA replication</keyword>
<comment type="cofactor">
    <cofactor evidence="11">
        <name>Mg(2+)</name>
        <dbReference type="ChEBI" id="CHEBI:18420"/>
    </cofactor>
    <cofactor evidence="11">
        <name>Mn(2+)</name>
        <dbReference type="ChEBI" id="CHEBI:29035"/>
    </cofactor>
</comment>
<keyword evidence="7 11" id="KW-0460">Magnesium</keyword>
<feature type="binding site" evidence="11">
    <location>
        <position position="199"/>
    </location>
    <ligand>
        <name>NAD(+)</name>
        <dbReference type="ChEBI" id="CHEBI:57540"/>
    </ligand>
</feature>
<dbReference type="HAMAP" id="MF_01588">
    <property type="entry name" value="DNA_ligase_A"/>
    <property type="match status" value="1"/>
</dbReference>
<dbReference type="PANTHER" id="PTHR23389">
    <property type="entry name" value="CHROMOSOME TRANSMISSION FIDELITY FACTOR 18"/>
    <property type="match status" value="1"/>
</dbReference>
<dbReference type="SMART" id="SM00532">
    <property type="entry name" value="LIGANc"/>
    <property type="match status" value="1"/>
</dbReference>
<dbReference type="SUPFAM" id="SSF47781">
    <property type="entry name" value="RuvA domain 2-like"/>
    <property type="match status" value="1"/>
</dbReference>
<evidence type="ECO:0000256" key="8">
    <source>
        <dbReference type="ARBA" id="ARBA00023027"/>
    </source>
</evidence>
<dbReference type="Gene3D" id="3.30.470.30">
    <property type="entry name" value="DNA ligase/mRNA capping enzyme"/>
    <property type="match status" value="1"/>
</dbReference>
<keyword evidence="6 11" id="KW-0862">Zinc</keyword>
<dbReference type="GO" id="GO:0003911">
    <property type="term" value="F:DNA ligase (NAD+) activity"/>
    <property type="evidence" value="ECO:0007669"/>
    <property type="project" value="UniProtKB-EC"/>
</dbReference>
<dbReference type="Gene3D" id="2.40.50.140">
    <property type="entry name" value="Nucleic acid-binding proteins"/>
    <property type="match status" value="1"/>
</dbReference>
<evidence type="ECO:0000259" key="14">
    <source>
        <dbReference type="PROSITE" id="PS50172"/>
    </source>
</evidence>
<evidence type="ECO:0000256" key="7">
    <source>
        <dbReference type="ARBA" id="ARBA00022842"/>
    </source>
</evidence>
<evidence type="ECO:0000256" key="9">
    <source>
        <dbReference type="ARBA" id="ARBA00023204"/>
    </source>
</evidence>
<evidence type="ECO:0000256" key="1">
    <source>
        <dbReference type="ARBA" id="ARBA00004067"/>
    </source>
</evidence>
<dbReference type="PROSITE" id="PS01056">
    <property type="entry name" value="DNA_LIGASE_N2"/>
    <property type="match status" value="1"/>
</dbReference>
<feature type="binding site" evidence="11">
    <location>
        <position position="159"/>
    </location>
    <ligand>
        <name>NAD(+)</name>
        <dbReference type="ChEBI" id="CHEBI:57540"/>
    </ligand>
</feature>
<dbReference type="CDD" id="cd17748">
    <property type="entry name" value="BRCT_DNA_ligase_like"/>
    <property type="match status" value="1"/>
</dbReference>
<feature type="binding site" evidence="11">
    <location>
        <begin position="55"/>
        <end position="59"/>
    </location>
    <ligand>
        <name>NAD(+)</name>
        <dbReference type="ChEBI" id="CHEBI:57540"/>
    </ligand>
</feature>
<dbReference type="InterPro" id="IPR003583">
    <property type="entry name" value="Hlx-hairpin-Hlx_DNA-bd_motif"/>
</dbReference>
<dbReference type="Gene3D" id="1.10.150.20">
    <property type="entry name" value="5' to 3' exonuclease, C-terminal subdomain"/>
    <property type="match status" value="2"/>
</dbReference>
<evidence type="ECO:0000313" key="15">
    <source>
        <dbReference type="EMBL" id="MBM6400559.1"/>
    </source>
</evidence>
<feature type="active site" description="N6-AMP-lysine intermediate" evidence="11">
    <location>
        <position position="138"/>
    </location>
</feature>
<dbReference type="InterPro" id="IPR001679">
    <property type="entry name" value="DNA_ligase"/>
</dbReference>
<keyword evidence="2 11" id="KW-0436">Ligase</keyword>
<feature type="binding site" evidence="11">
    <location>
        <position position="458"/>
    </location>
    <ligand>
        <name>Zn(2+)</name>
        <dbReference type="ChEBI" id="CHEBI:29105"/>
    </ligand>
</feature>
<dbReference type="Gene3D" id="3.40.50.10190">
    <property type="entry name" value="BRCT domain"/>
    <property type="match status" value="1"/>
</dbReference>
<dbReference type="InterPro" id="IPR013840">
    <property type="entry name" value="DNAligase_N"/>
</dbReference>
<dbReference type="Proteomes" id="UP001430172">
    <property type="component" value="Unassembled WGS sequence"/>
</dbReference>
<keyword evidence="11" id="KW-0464">Manganese</keyword>
<feature type="binding site" evidence="11">
    <location>
        <position position="339"/>
    </location>
    <ligand>
        <name>NAD(+)</name>
        <dbReference type="ChEBI" id="CHEBI:57540"/>
    </ligand>
</feature>
<dbReference type="InterPro" id="IPR004149">
    <property type="entry name" value="Znf_DNAligase_C4"/>
</dbReference>
<evidence type="ECO:0000256" key="4">
    <source>
        <dbReference type="ARBA" id="ARBA00022723"/>
    </source>
</evidence>
<dbReference type="EC" id="6.5.1.2" evidence="11 12"/>
<evidence type="ECO:0000256" key="13">
    <source>
        <dbReference type="SAM" id="MobiDB-lite"/>
    </source>
</evidence>
<dbReference type="Pfam" id="PF03120">
    <property type="entry name" value="OB_DNA_ligase"/>
    <property type="match status" value="1"/>
</dbReference>
<dbReference type="SMART" id="SM00278">
    <property type="entry name" value="HhH1"/>
    <property type="match status" value="2"/>
</dbReference>
<keyword evidence="9 11" id="KW-0234">DNA repair</keyword>
<dbReference type="InterPro" id="IPR010994">
    <property type="entry name" value="RuvA_2-like"/>
</dbReference>
<organism evidence="15 16">
    <name type="scientific">Phycicoccus sonneratiae</name>
    <dbReference type="NCBI Taxonomy" id="2807628"/>
    <lineage>
        <taxon>Bacteria</taxon>
        <taxon>Bacillati</taxon>
        <taxon>Actinomycetota</taxon>
        <taxon>Actinomycetes</taxon>
        <taxon>Micrococcales</taxon>
        <taxon>Intrasporangiaceae</taxon>
        <taxon>Phycicoccus</taxon>
    </lineage>
</organism>
<feature type="binding site" evidence="11">
    <location>
        <position position="433"/>
    </location>
    <ligand>
        <name>Zn(2+)</name>
        <dbReference type="ChEBI" id="CHEBI:29105"/>
    </ligand>
</feature>
<evidence type="ECO:0000256" key="2">
    <source>
        <dbReference type="ARBA" id="ARBA00022598"/>
    </source>
</evidence>
<dbReference type="SUPFAM" id="SSF50249">
    <property type="entry name" value="Nucleic acid-binding proteins"/>
    <property type="match status" value="1"/>
</dbReference>
<dbReference type="PROSITE" id="PS01055">
    <property type="entry name" value="DNA_LIGASE_N1"/>
    <property type="match status" value="1"/>
</dbReference>
<comment type="similarity">
    <text evidence="11">Belongs to the NAD-dependent DNA ligase family. LigA subfamily.</text>
</comment>
<dbReference type="InterPro" id="IPR004150">
    <property type="entry name" value="NAD_DNA_ligase_OB"/>
</dbReference>
<feature type="domain" description="BRCT" evidence="14">
    <location>
        <begin position="644"/>
        <end position="726"/>
    </location>
</feature>
<keyword evidence="5 11" id="KW-0227">DNA damage</keyword>
<evidence type="ECO:0000256" key="3">
    <source>
        <dbReference type="ARBA" id="ARBA00022705"/>
    </source>
</evidence>
<dbReference type="Pfam" id="PF01653">
    <property type="entry name" value="DNA_ligase_aden"/>
    <property type="match status" value="1"/>
</dbReference>
<evidence type="ECO:0000256" key="6">
    <source>
        <dbReference type="ARBA" id="ARBA00022833"/>
    </source>
</evidence>
<feature type="binding site" evidence="11">
    <location>
        <position position="315"/>
    </location>
    <ligand>
        <name>NAD(+)</name>
        <dbReference type="ChEBI" id="CHEBI:57540"/>
    </ligand>
</feature>
<evidence type="ECO:0000256" key="10">
    <source>
        <dbReference type="ARBA" id="ARBA00034005"/>
    </source>
</evidence>
<dbReference type="EMBL" id="JAFDVD010000009">
    <property type="protein sequence ID" value="MBM6400559.1"/>
    <property type="molecule type" value="Genomic_DNA"/>
</dbReference>
<dbReference type="SUPFAM" id="SSF52113">
    <property type="entry name" value="BRCT domain"/>
    <property type="match status" value="1"/>
</dbReference>
<evidence type="ECO:0000256" key="5">
    <source>
        <dbReference type="ARBA" id="ARBA00022763"/>
    </source>
</evidence>
<evidence type="ECO:0000256" key="12">
    <source>
        <dbReference type="RuleBase" id="RU000618"/>
    </source>
</evidence>
<keyword evidence="4 11" id="KW-0479">Metal-binding</keyword>
<sequence>MRQDWRVSETSTDPAAQEPADAVPDDVRHEWETLAEEARGHQFAYHVRDAPTVSDGEYDLLMRRLNAIEDDHPSLRTPDSPTQQVGGAVFSTEFQAVDHLERMLSLDNAFSTDEMLEWSARVTRDAGGAELHYLCELKIDGLAVNLLYEKGRLTRALTRGDGRTGEDVTLNVRTVRGIPTELAGTTKHPVPDLVEVRGEVYFPIEAFGELNAQLVEAGKPPYANPRNTAAGSLRQKDPRVTASRELRMLVHGLGKREGFDLTRQSEAYAALEAWGLPVSSHFRVVDTIEEVNAFIAHTGEHRHDVEHEIDGVVVKIDEISVQRRLGSTSRAPRWAIAFKYPPEEVNTKLLDIQVNVGRTGRVTPFGVMAPVVVAGSTVERATLHNATEVVRKGVLIGDTVVLRKAGDVIPEILGPVVDLRDGTEREFVMPTECPACGTPLAPEKEGDKDIRCPNSRSCPAQLRERLSSLAGRGAFDIEALGWEGSVALLESGVLDDPELGGPSEAMLFSLTAADVAKVPLYTRAAKKTDPEDAVVDGRVLSANGQKLVDNLGQARQQPLWRVLVALSIRHVGPTAARALAQHLGSMQRIREAGLEELAGVEGVGPVIAEAVREWFDREGNDWHVRIVEQWAADGVRMEDERDESVEQTLAGLTVVVTGSLEGYSRDETKEAILSRGGKASGSVSKKTDYVVVGENAGSKEDKARELGLTILDEAQFTRLLETGSPD</sequence>
<keyword evidence="16" id="KW-1185">Reference proteome</keyword>
<feature type="binding site" evidence="11">
    <location>
        <position position="452"/>
    </location>
    <ligand>
        <name>Zn(2+)</name>
        <dbReference type="ChEBI" id="CHEBI:29105"/>
    </ligand>
</feature>
<dbReference type="SMART" id="SM00292">
    <property type="entry name" value="BRCT"/>
    <property type="match status" value="1"/>
</dbReference>
<feature type="binding site" evidence="11">
    <location>
        <begin position="105"/>
        <end position="106"/>
    </location>
    <ligand>
        <name>NAD(+)</name>
        <dbReference type="ChEBI" id="CHEBI:57540"/>
    </ligand>
</feature>
<dbReference type="PROSITE" id="PS50172">
    <property type="entry name" value="BRCT"/>
    <property type="match status" value="1"/>
</dbReference>
<comment type="function">
    <text evidence="1 11">DNA ligase that catalyzes the formation of phosphodiester linkages between 5'-phosphoryl and 3'-hydroxyl groups in double-stranded DNA using NAD as a coenzyme and as the energy source for the reaction. It is essential for DNA replication and repair of damaged DNA.</text>
</comment>
<dbReference type="NCBIfam" id="TIGR00575">
    <property type="entry name" value="dnlj"/>
    <property type="match status" value="1"/>
</dbReference>
<comment type="catalytic activity">
    <reaction evidence="10 11 12">
        <text>NAD(+) + (deoxyribonucleotide)n-3'-hydroxyl + 5'-phospho-(deoxyribonucleotide)m = (deoxyribonucleotide)n+m + AMP + beta-nicotinamide D-nucleotide.</text>
        <dbReference type="EC" id="6.5.1.2"/>
    </reaction>
</comment>
<dbReference type="Pfam" id="PF00533">
    <property type="entry name" value="BRCT"/>
    <property type="match status" value="1"/>
</dbReference>
<dbReference type="CDD" id="cd00114">
    <property type="entry name" value="LIGANc"/>
    <property type="match status" value="1"/>
</dbReference>
<dbReference type="Gene3D" id="1.10.287.610">
    <property type="entry name" value="Helix hairpin bin"/>
    <property type="match status" value="1"/>
</dbReference>
<gene>
    <name evidence="11 15" type="primary">ligA</name>
    <name evidence="15" type="ORF">JQN70_09205</name>
</gene>
<dbReference type="InterPro" id="IPR033136">
    <property type="entry name" value="DNA_ligase_CS"/>
</dbReference>
<evidence type="ECO:0000256" key="11">
    <source>
        <dbReference type="HAMAP-Rule" id="MF_01588"/>
    </source>
</evidence>
<dbReference type="PANTHER" id="PTHR23389:SF9">
    <property type="entry name" value="DNA LIGASE"/>
    <property type="match status" value="1"/>
</dbReference>
<dbReference type="SUPFAM" id="SSF56091">
    <property type="entry name" value="DNA ligase/mRNA capping enzyme, catalytic domain"/>
    <property type="match status" value="1"/>
</dbReference>
<protein>
    <recommendedName>
        <fullName evidence="11 12">DNA ligase</fullName>
        <ecNumber evidence="11 12">6.5.1.2</ecNumber>
    </recommendedName>
    <alternativeName>
        <fullName evidence="11">Polydeoxyribonucleotide synthase [NAD(+)]</fullName>
    </alternativeName>
</protein>
<dbReference type="InterPro" id="IPR013839">
    <property type="entry name" value="DNAligase_adenylation"/>
</dbReference>